<evidence type="ECO:0000313" key="1">
    <source>
        <dbReference type="EMBL" id="GGA49754.1"/>
    </source>
</evidence>
<organism evidence="1 2">
    <name type="scientific">Paenibacillus physcomitrellae</name>
    <dbReference type="NCBI Taxonomy" id="1619311"/>
    <lineage>
        <taxon>Bacteria</taxon>
        <taxon>Bacillati</taxon>
        <taxon>Bacillota</taxon>
        <taxon>Bacilli</taxon>
        <taxon>Bacillales</taxon>
        <taxon>Paenibacillaceae</taxon>
        <taxon>Paenibacillus</taxon>
    </lineage>
</organism>
<name>A0ABQ1GTF8_9BACL</name>
<sequence>MDLIQIASIFQKNFYLSPGNDNSTKESLYPLPAFKAFANEKDRLAAGLFSLSEIPSREPSQQIINITLTDREARQGRIEQQEQ</sequence>
<protein>
    <submittedName>
        <fullName evidence="1">Uncharacterized protein</fullName>
    </submittedName>
</protein>
<dbReference type="Proteomes" id="UP000609323">
    <property type="component" value="Unassembled WGS sequence"/>
</dbReference>
<proteinExistence type="predicted"/>
<reference evidence="2" key="1">
    <citation type="journal article" date="2019" name="Int. J. Syst. Evol. Microbiol.">
        <title>The Global Catalogue of Microorganisms (GCM) 10K type strain sequencing project: providing services to taxonomists for standard genome sequencing and annotation.</title>
        <authorList>
            <consortium name="The Broad Institute Genomics Platform"/>
            <consortium name="The Broad Institute Genome Sequencing Center for Infectious Disease"/>
            <person name="Wu L."/>
            <person name="Ma J."/>
        </authorList>
    </citation>
    <scope>NUCLEOTIDE SEQUENCE [LARGE SCALE GENOMIC DNA]</scope>
    <source>
        <strain evidence="2">CGMCC 1.15044</strain>
    </source>
</reference>
<accession>A0ABQ1GTF8</accession>
<evidence type="ECO:0000313" key="2">
    <source>
        <dbReference type="Proteomes" id="UP000609323"/>
    </source>
</evidence>
<gene>
    <name evidence="1" type="ORF">GCM10010917_38780</name>
</gene>
<keyword evidence="2" id="KW-1185">Reference proteome</keyword>
<comment type="caution">
    <text evidence="1">The sequence shown here is derived from an EMBL/GenBank/DDBJ whole genome shotgun (WGS) entry which is preliminary data.</text>
</comment>
<dbReference type="EMBL" id="BMHF01000020">
    <property type="protein sequence ID" value="GGA49754.1"/>
    <property type="molecule type" value="Genomic_DNA"/>
</dbReference>